<dbReference type="EMBL" id="ML179060">
    <property type="protein sequence ID" value="THV04062.1"/>
    <property type="molecule type" value="Genomic_DNA"/>
</dbReference>
<sequence length="611" mass="68556">MTTNFNNRLKYYLFTNGNDPQVSHPLNTEAQTLLIDLSEQIKKDTNTPSDIALFKAEDLYVAPRNDIKQRVQAWLEQHIDEELDLSTFQMVEDIWSTGGDWSSPRKYDLVAVDSLALDDLKIVHALPDVSLRPRMTAISDHRSLLERFDSAPTPSAGSTNLKTTYAGKTSYICAGRPAHRHGPPNALFNRSLARLSHEIRYLDPAAISPTIIDIAHKLLEASAAFYDTQNSRKEVMKPVMEKLFPEGIWWQTYIGGKQAKPEAYWLLSLIFELKNQRGSHGDPTTRAVLDYIAILADKDLSAAFRTRSNAPSVSLGLAGSELIVSSMISTDAVYVEELYCEDLHGGFDIDERVIRVARVLQAVKNAFDGLNTFYAKLIEDDSSLPDGSHLLPRPVHANAPHLDLVDSLGLRFLYKLGSRKGGQVGTNANTERMRNMQHAVYVALGDGTHIPSEEVIVKFTLKYNVEAHQTLAKANLAPKLYHHCPVLGGYVMIVMEKVVGKMAWDWKNFDQRKMPRSIYADVHRAVDILHDKGIVFGDLRLPNILVRDISQRAVLVDFDWAAKEGEGRYPPTIDPDSLSHGWASGVERYGLMKKEHDLHMLEMLKGDCEES</sequence>
<evidence type="ECO:0000259" key="1">
    <source>
        <dbReference type="PROSITE" id="PS50011"/>
    </source>
</evidence>
<evidence type="ECO:0000313" key="3">
    <source>
        <dbReference type="Proteomes" id="UP000297245"/>
    </source>
</evidence>
<dbReference type="GO" id="GO:0004672">
    <property type="term" value="F:protein kinase activity"/>
    <property type="evidence" value="ECO:0007669"/>
    <property type="project" value="InterPro"/>
</dbReference>
<dbReference type="Proteomes" id="UP000297245">
    <property type="component" value="Unassembled WGS sequence"/>
</dbReference>
<dbReference type="OrthoDB" id="3250441at2759"/>
<dbReference type="AlphaFoldDB" id="A0A4S8MMR5"/>
<dbReference type="InterPro" id="IPR011009">
    <property type="entry name" value="Kinase-like_dom_sf"/>
</dbReference>
<organism evidence="2 3">
    <name type="scientific">Dendrothele bispora (strain CBS 962.96)</name>
    <dbReference type="NCBI Taxonomy" id="1314807"/>
    <lineage>
        <taxon>Eukaryota</taxon>
        <taxon>Fungi</taxon>
        <taxon>Dikarya</taxon>
        <taxon>Basidiomycota</taxon>
        <taxon>Agaricomycotina</taxon>
        <taxon>Agaricomycetes</taxon>
        <taxon>Agaricomycetidae</taxon>
        <taxon>Agaricales</taxon>
        <taxon>Agaricales incertae sedis</taxon>
        <taxon>Dendrothele</taxon>
    </lineage>
</organism>
<reference evidence="2 3" key="1">
    <citation type="journal article" date="2019" name="Nat. Ecol. Evol.">
        <title>Megaphylogeny resolves global patterns of mushroom evolution.</title>
        <authorList>
            <person name="Varga T."/>
            <person name="Krizsan K."/>
            <person name="Foldi C."/>
            <person name="Dima B."/>
            <person name="Sanchez-Garcia M."/>
            <person name="Sanchez-Ramirez S."/>
            <person name="Szollosi G.J."/>
            <person name="Szarkandi J.G."/>
            <person name="Papp V."/>
            <person name="Albert L."/>
            <person name="Andreopoulos W."/>
            <person name="Angelini C."/>
            <person name="Antonin V."/>
            <person name="Barry K.W."/>
            <person name="Bougher N.L."/>
            <person name="Buchanan P."/>
            <person name="Buyck B."/>
            <person name="Bense V."/>
            <person name="Catcheside P."/>
            <person name="Chovatia M."/>
            <person name="Cooper J."/>
            <person name="Damon W."/>
            <person name="Desjardin D."/>
            <person name="Finy P."/>
            <person name="Geml J."/>
            <person name="Haridas S."/>
            <person name="Hughes K."/>
            <person name="Justo A."/>
            <person name="Karasinski D."/>
            <person name="Kautmanova I."/>
            <person name="Kiss B."/>
            <person name="Kocsube S."/>
            <person name="Kotiranta H."/>
            <person name="LaButti K.M."/>
            <person name="Lechner B.E."/>
            <person name="Liimatainen K."/>
            <person name="Lipzen A."/>
            <person name="Lukacs Z."/>
            <person name="Mihaltcheva S."/>
            <person name="Morgado L.N."/>
            <person name="Niskanen T."/>
            <person name="Noordeloos M.E."/>
            <person name="Ohm R.A."/>
            <person name="Ortiz-Santana B."/>
            <person name="Ovrebo C."/>
            <person name="Racz N."/>
            <person name="Riley R."/>
            <person name="Savchenko A."/>
            <person name="Shiryaev A."/>
            <person name="Soop K."/>
            <person name="Spirin V."/>
            <person name="Szebenyi C."/>
            <person name="Tomsovsky M."/>
            <person name="Tulloss R.E."/>
            <person name="Uehling J."/>
            <person name="Grigoriev I.V."/>
            <person name="Vagvolgyi C."/>
            <person name="Papp T."/>
            <person name="Martin F.M."/>
            <person name="Miettinen O."/>
            <person name="Hibbett D.S."/>
            <person name="Nagy L.G."/>
        </authorList>
    </citation>
    <scope>NUCLEOTIDE SEQUENCE [LARGE SCALE GENOMIC DNA]</scope>
    <source>
        <strain evidence="2 3">CBS 962.96</strain>
    </source>
</reference>
<dbReference type="GO" id="GO:0005524">
    <property type="term" value="F:ATP binding"/>
    <property type="evidence" value="ECO:0007669"/>
    <property type="project" value="InterPro"/>
</dbReference>
<accession>A0A4S8MMR5</accession>
<dbReference type="InterPro" id="IPR000719">
    <property type="entry name" value="Prot_kinase_dom"/>
</dbReference>
<feature type="domain" description="Protein kinase" evidence="1">
    <location>
        <begin position="410"/>
        <end position="611"/>
    </location>
</feature>
<gene>
    <name evidence="2" type="ORF">K435DRAFT_714825</name>
</gene>
<keyword evidence="3" id="KW-1185">Reference proteome</keyword>
<dbReference type="Gene3D" id="1.10.510.10">
    <property type="entry name" value="Transferase(Phosphotransferase) domain 1"/>
    <property type="match status" value="1"/>
</dbReference>
<protein>
    <recommendedName>
        <fullName evidence="1">Protein kinase domain-containing protein</fullName>
    </recommendedName>
</protein>
<dbReference type="PROSITE" id="PS50011">
    <property type="entry name" value="PROTEIN_KINASE_DOM"/>
    <property type="match status" value="1"/>
</dbReference>
<name>A0A4S8MMR5_DENBC</name>
<evidence type="ECO:0000313" key="2">
    <source>
        <dbReference type="EMBL" id="THV04062.1"/>
    </source>
</evidence>
<proteinExistence type="predicted"/>
<dbReference type="SUPFAM" id="SSF56112">
    <property type="entry name" value="Protein kinase-like (PK-like)"/>
    <property type="match status" value="1"/>
</dbReference>